<feature type="region of interest" description="Disordered" evidence="1">
    <location>
        <begin position="348"/>
        <end position="436"/>
    </location>
</feature>
<keyword evidence="3" id="KW-1185">Reference proteome</keyword>
<comment type="caution">
    <text evidence="2">The sequence shown here is derived from an EMBL/GenBank/DDBJ whole genome shotgun (WGS) entry which is preliminary data.</text>
</comment>
<feature type="region of interest" description="Disordered" evidence="1">
    <location>
        <begin position="504"/>
        <end position="582"/>
    </location>
</feature>
<feature type="compositionally biased region" description="Acidic residues" evidence="1">
    <location>
        <begin position="532"/>
        <end position="550"/>
    </location>
</feature>
<feature type="compositionally biased region" description="Basic and acidic residues" evidence="1">
    <location>
        <begin position="564"/>
        <end position="576"/>
    </location>
</feature>
<feature type="region of interest" description="Disordered" evidence="1">
    <location>
        <begin position="114"/>
        <end position="184"/>
    </location>
</feature>
<reference evidence="2 3" key="1">
    <citation type="journal article" date="2020" name="G3 (Bethesda)">
        <title>Genetic Underpinnings of Host Manipulation by Ophiocordyceps as Revealed by Comparative Transcriptomics.</title>
        <authorList>
            <person name="Will I."/>
            <person name="Das B."/>
            <person name="Trinh T."/>
            <person name="Brachmann A."/>
            <person name="Ohm R.A."/>
            <person name="de Bekker C."/>
        </authorList>
    </citation>
    <scope>NUCLEOTIDE SEQUENCE [LARGE SCALE GENOMIC DNA]</scope>
    <source>
        <strain evidence="2 3">EC05</strain>
    </source>
</reference>
<feature type="region of interest" description="Disordered" evidence="1">
    <location>
        <begin position="752"/>
        <end position="810"/>
    </location>
</feature>
<dbReference type="EMBL" id="JAACLJ010000001">
    <property type="protein sequence ID" value="KAF4594577.1"/>
    <property type="molecule type" value="Genomic_DNA"/>
</dbReference>
<evidence type="ECO:0000313" key="2">
    <source>
        <dbReference type="EMBL" id="KAF4594577.1"/>
    </source>
</evidence>
<dbReference type="AlphaFoldDB" id="A0A8H4QBS6"/>
<protein>
    <submittedName>
        <fullName evidence="2">Uncharacterized protein</fullName>
    </submittedName>
</protein>
<feature type="region of interest" description="Disordered" evidence="1">
    <location>
        <begin position="670"/>
        <end position="691"/>
    </location>
</feature>
<evidence type="ECO:0000313" key="3">
    <source>
        <dbReference type="Proteomes" id="UP000562929"/>
    </source>
</evidence>
<name>A0A8H4QBS6_9HYPO</name>
<feature type="compositionally biased region" description="Basic and acidic residues" evidence="1">
    <location>
        <begin position="73"/>
        <end position="90"/>
    </location>
</feature>
<feature type="compositionally biased region" description="Polar residues" evidence="1">
    <location>
        <begin position="124"/>
        <end position="138"/>
    </location>
</feature>
<sequence>MSQRRPLRSVNENAALLRSPGPLESMLKKTTETGDIGLFTIRGGMPPPTYHHPPRPRPHAVDSGMIPGPSVRMYDDGRVQDEHRQVRSYRDTTSEIISLYGSDNNQQYWLSSTPPTADDGHRSYSLTTCSSQHIPSQKSSGTLKSLSSGGYGSLRRSRSPFPYPTRLKRPGIRTPSQSMIDNDYGRMGELNRVSQKQRNAYGANKTAYAHGPRRPPPLSLRAEANRSTTSLPSRTSPGPFHLGPGRIRTPSSSMSGRSRPYDRHRGSSADYSPRSASLTSIVEMYQRPATASSAVPAIRHGGSLYYDYTEEFEKPASLVPKTDLHAPLCPVPQRAGDGSRPMVLREDSQTHLETTPPSIGRGHGNPARTDRGLPTPFQNLDAEAHHRHGCSTEEASAGNRGPLSSRRHAASVSGSTGPVAAIEKRSPGTGGELCESNYVPARRPELDCAEDQEKQARGTWLLSGSFATESHVSQNQRCSAKARNTLDPVLSEFASLFSSFDRLAKSPSSQDDEESSTARVVYHQTSNSEVGGDGDDDDDDDNDDDDDDDGAQNVDANAGEDDQAQDRDEQEQDKVKLGGFPSLLGRRPSLQLFNKLAAEDHARKRRHRRNAAALRINTTGLSAVGERRQQLSPPKEELTIICPEPISPDFSLSTASGHNVVGLSDEAPSWNTHEAGRTSPPRLKVRVKTSLSPSVVSDMDSVYSGERDRHGPKPRLKIKVSRSRLGQAQYGLQQPNRLKQCNSLADLAVRRTETEAEAEADGRRNSSAGWEGQADRAESLDSPRPSDQFNIPYPPCPEKSQLLPRRSTSSSKAHSFAWDVGPVERRGLRQKLSMFRLRITGGAAKESESASGMDSKGAVDASEAAQVLTDGCDQVRGRAISSTRSDRVGGRVKRWASGAKQAVRLYVRRRLDRSSRMSG</sequence>
<dbReference type="Proteomes" id="UP000562929">
    <property type="component" value="Unassembled WGS sequence"/>
</dbReference>
<feature type="compositionally biased region" description="Low complexity" evidence="1">
    <location>
        <begin position="139"/>
        <end position="148"/>
    </location>
</feature>
<accession>A0A8H4QBS6</accession>
<feature type="region of interest" description="Disordered" evidence="1">
    <location>
        <begin position="37"/>
        <end position="90"/>
    </location>
</feature>
<feature type="region of interest" description="Disordered" evidence="1">
    <location>
        <begin position="203"/>
        <end position="274"/>
    </location>
</feature>
<gene>
    <name evidence="2" type="ORF">GQ602_000190</name>
</gene>
<feature type="compositionally biased region" description="Low complexity" evidence="1">
    <location>
        <begin position="226"/>
        <end position="237"/>
    </location>
</feature>
<dbReference type="OrthoDB" id="4156126at2759"/>
<feature type="compositionally biased region" description="Basic and acidic residues" evidence="1">
    <location>
        <begin position="752"/>
        <end position="764"/>
    </location>
</feature>
<organism evidence="2 3">
    <name type="scientific">Ophiocordyceps camponoti-floridani</name>
    <dbReference type="NCBI Taxonomy" id="2030778"/>
    <lineage>
        <taxon>Eukaryota</taxon>
        <taxon>Fungi</taxon>
        <taxon>Dikarya</taxon>
        <taxon>Ascomycota</taxon>
        <taxon>Pezizomycotina</taxon>
        <taxon>Sordariomycetes</taxon>
        <taxon>Hypocreomycetidae</taxon>
        <taxon>Hypocreales</taxon>
        <taxon>Ophiocordycipitaceae</taxon>
        <taxon>Ophiocordyceps</taxon>
    </lineage>
</organism>
<evidence type="ECO:0000256" key="1">
    <source>
        <dbReference type="SAM" id="MobiDB-lite"/>
    </source>
</evidence>
<feature type="region of interest" description="Disordered" evidence="1">
    <location>
        <begin position="697"/>
        <end position="716"/>
    </location>
</feature>
<proteinExistence type="predicted"/>